<proteinExistence type="predicted"/>
<comment type="caution">
    <text evidence="1">The sequence shown here is derived from an EMBL/GenBank/DDBJ whole genome shotgun (WGS) entry which is preliminary data.</text>
</comment>
<evidence type="ECO:0000313" key="2">
    <source>
        <dbReference type="Proteomes" id="UP000542776"/>
    </source>
</evidence>
<accession>A0A7W6H791</accession>
<name>A0A7W6H791_9HYPH</name>
<evidence type="ECO:0000313" key="1">
    <source>
        <dbReference type="EMBL" id="MBB3999874.1"/>
    </source>
</evidence>
<dbReference type="Proteomes" id="UP000542776">
    <property type="component" value="Unassembled WGS sequence"/>
</dbReference>
<dbReference type="EMBL" id="JACIEK010000013">
    <property type="protein sequence ID" value="MBB3999874.1"/>
    <property type="molecule type" value="Genomic_DNA"/>
</dbReference>
<dbReference type="AlphaFoldDB" id="A0A7W6H791"/>
<protein>
    <submittedName>
        <fullName evidence="1">Uncharacterized protein</fullName>
    </submittedName>
</protein>
<keyword evidence="2" id="KW-1185">Reference proteome</keyword>
<reference evidence="1 2" key="1">
    <citation type="submission" date="2020-08" db="EMBL/GenBank/DDBJ databases">
        <title>Genomic Encyclopedia of Type Strains, Phase IV (KMG-IV): sequencing the most valuable type-strain genomes for metagenomic binning, comparative biology and taxonomic classification.</title>
        <authorList>
            <person name="Goeker M."/>
        </authorList>
    </citation>
    <scope>NUCLEOTIDE SEQUENCE [LARGE SCALE GENOMIC DNA]</scope>
    <source>
        <strain evidence="1 2">DSM 102238</strain>
    </source>
</reference>
<dbReference type="RefSeq" id="WP_183201387.1">
    <property type="nucleotide sequence ID" value="NZ_JACIEK010000013.1"/>
</dbReference>
<organism evidence="1 2">
    <name type="scientific">Aureimonas pseudogalii</name>
    <dbReference type="NCBI Taxonomy" id="1744844"/>
    <lineage>
        <taxon>Bacteria</taxon>
        <taxon>Pseudomonadati</taxon>
        <taxon>Pseudomonadota</taxon>
        <taxon>Alphaproteobacteria</taxon>
        <taxon>Hyphomicrobiales</taxon>
        <taxon>Aurantimonadaceae</taxon>
        <taxon>Aureimonas</taxon>
    </lineage>
</organism>
<sequence length="133" mass="14692">MQTDTIETIYRLPVFRHQVINAESLADACAEAVAEENWDGARKASDSSGDVFVSGIWKGTVEPYGARPMTVPPAFEEEIQQEVALDSRLTSILKEPARPMGLLQVEVERWLPRALALIAEAERTRSGDPQPTV</sequence>
<gene>
    <name evidence="1" type="ORF">GGR04_003746</name>
</gene>